<dbReference type="Proteomes" id="UP000231252">
    <property type="component" value="Unassembled WGS sequence"/>
</dbReference>
<dbReference type="AlphaFoldDB" id="A0A2H0XCM0"/>
<reference evidence="4" key="1">
    <citation type="submission" date="2017-09" db="EMBL/GenBank/DDBJ databases">
        <title>Depth-based differentiation of microbial function through sediment-hosted aquifers and enrichment of novel symbionts in the deep terrestrial subsurface.</title>
        <authorList>
            <person name="Probst A.J."/>
            <person name="Ladd B."/>
            <person name="Jarett J.K."/>
            <person name="Geller-Mcgrath D.E."/>
            <person name="Sieber C.M.K."/>
            <person name="Emerson J.B."/>
            <person name="Anantharaman K."/>
            <person name="Thomas B.C."/>
            <person name="Malmstrom R."/>
            <person name="Stieglmeier M."/>
            <person name="Klingl A."/>
            <person name="Woyke T."/>
            <person name="Ryan C.M."/>
            <person name="Banfield J.F."/>
        </authorList>
    </citation>
    <scope>NUCLEOTIDE SEQUENCE [LARGE SCALE GENOMIC DNA]</scope>
</reference>
<feature type="transmembrane region" description="Helical" evidence="1">
    <location>
        <begin position="119"/>
        <end position="136"/>
    </location>
</feature>
<protein>
    <recommendedName>
        <fullName evidence="2">EamA domain-containing protein</fullName>
    </recommendedName>
</protein>
<dbReference type="GO" id="GO:0016020">
    <property type="term" value="C:membrane"/>
    <property type="evidence" value="ECO:0007669"/>
    <property type="project" value="InterPro"/>
</dbReference>
<sequence>MSYIISIIVISVMWGVADILRKMSAGHGDSKVLTIMFNLGATLIPLIWLILDKSKKVNADMSAVAFNIIGGGLVGVGGVLLYSLLAKNSASITFGLVRTVTLITVLVLSVVFLSDKITLKAGAGLVLSLAGVYLLASR</sequence>
<gene>
    <name evidence="3" type="ORF">COT50_00605</name>
</gene>
<feature type="domain" description="EamA" evidence="2">
    <location>
        <begin position="2"/>
        <end position="135"/>
    </location>
</feature>
<proteinExistence type="predicted"/>
<evidence type="ECO:0000259" key="2">
    <source>
        <dbReference type="Pfam" id="PF00892"/>
    </source>
</evidence>
<dbReference type="InterPro" id="IPR037185">
    <property type="entry name" value="EmrE-like"/>
</dbReference>
<dbReference type="InterPro" id="IPR000620">
    <property type="entry name" value="EamA_dom"/>
</dbReference>
<name>A0A2H0XCM0_UNCKA</name>
<feature type="transmembrane region" description="Helical" evidence="1">
    <location>
        <begin position="63"/>
        <end position="85"/>
    </location>
</feature>
<keyword evidence="1" id="KW-1133">Transmembrane helix</keyword>
<evidence type="ECO:0000256" key="1">
    <source>
        <dbReference type="SAM" id="Phobius"/>
    </source>
</evidence>
<dbReference type="EMBL" id="PEYU01000012">
    <property type="protein sequence ID" value="PIS22687.1"/>
    <property type="molecule type" value="Genomic_DNA"/>
</dbReference>
<evidence type="ECO:0000313" key="4">
    <source>
        <dbReference type="Proteomes" id="UP000231252"/>
    </source>
</evidence>
<keyword evidence="1" id="KW-0472">Membrane</keyword>
<dbReference type="Pfam" id="PF00892">
    <property type="entry name" value="EamA"/>
    <property type="match status" value="1"/>
</dbReference>
<feature type="transmembrane region" description="Helical" evidence="1">
    <location>
        <begin position="92"/>
        <end position="113"/>
    </location>
</feature>
<dbReference type="SUPFAM" id="SSF103481">
    <property type="entry name" value="Multidrug resistance efflux transporter EmrE"/>
    <property type="match status" value="1"/>
</dbReference>
<keyword evidence="1" id="KW-0812">Transmembrane</keyword>
<comment type="caution">
    <text evidence="3">The sequence shown here is derived from an EMBL/GenBank/DDBJ whole genome shotgun (WGS) entry which is preliminary data.</text>
</comment>
<dbReference type="Gene3D" id="1.10.3730.20">
    <property type="match status" value="1"/>
</dbReference>
<feature type="transmembrane region" description="Helical" evidence="1">
    <location>
        <begin position="32"/>
        <end position="51"/>
    </location>
</feature>
<evidence type="ECO:0000313" key="3">
    <source>
        <dbReference type="EMBL" id="PIS22687.1"/>
    </source>
</evidence>
<organism evidence="3 4">
    <name type="scientific">candidate division WWE3 bacterium CG08_land_8_20_14_0_20_41_10</name>
    <dbReference type="NCBI Taxonomy" id="1975085"/>
    <lineage>
        <taxon>Bacteria</taxon>
        <taxon>Katanobacteria</taxon>
    </lineage>
</organism>
<accession>A0A2H0XCM0</accession>